<protein>
    <submittedName>
        <fullName evidence="2">Uncharacterized protein</fullName>
    </submittedName>
</protein>
<evidence type="ECO:0000313" key="3">
    <source>
        <dbReference type="Proteomes" id="UP001283361"/>
    </source>
</evidence>
<accession>A0AAE0YP57</accession>
<evidence type="ECO:0000256" key="1">
    <source>
        <dbReference type="SAM" id="MobiDB-lite"/>
    </source>
</evidence>
<gene>
    <name evidence="2" type="ORF">RRG08_063542</name>
</gene>
<sequence length="177" mass="20224">MISNQAVDTDNNISPCEKDPCKASALLPVGTRRKIQGEEEEERDGERAGGELGSPTAIYTCGSFSQKRQQIKARNSCKPAGKESFRNPDRSQRTGLKEEWRWCGDRLDVIYINNTNIDPRRHKAVILVEPVRQVKLSLIIIAHLIELLLRFSSLLTIARSLQRRNEWPLHDCTRRTM</sequence>
<organism evidence="2 3">
    <name type="scientific">Elysia crispata</name>
    <name type="common">lettuce slug</name>
    <dbReference type="NCBI Taxonomy" id="231223"/>
    <lineage>
        <taxon>Eukaryota</taxon>
        <taxon>Metazoa</taxon>
        <taxon>Spiralia</taxon>
        <taxon>Lophotrochozoa</taxon>
        <taxon>Mollusca</taxon>
        <taxon>Gastropoda</taxon>
        <taxon>Heterobranchia</taxon>
        <taxon>Euthyneura</taxon>
        <taxon>Panpulmonata</taxon>
        <taxon>Sacoglossa</taxon>
        <taxon>Placobranchoidea</taxon>
        <taxon>Plakobranchidae</taxon>
        <taxon>Elysia</taxon>
    </lineage>
</organism>
<feature type="compositionally biased region" description="Polar residues" evidence="1">
    <location>
        <begin position="1"/>
        <end position="14"/>
    </location>
</feature>
<name>A0AAE0YP57_9GAST</name>
<proteinExistence type="predicted"/>
<feature type="region of interest" description="Disordered" evidence="1">
    <location>
        <begin position="27"/>
        <end position="54"/>
    </location>
</feature>
<reference evidence="2" key="1">
    <citation type="journal article" date="2023" name="G3 (Bethesda)">
        <title>A reference genome for the long-term kleptoplast-retaining sea slug Elysia crispata morphotype clarki.</title>
        <authorList>
            <person name="Eastman K.E."/>
            <person name="Pendleton A.L."/>
            <person name="Shaikh M.A."/>
            <person name="Suttiyut T."/>
            <person name="Ogas R."/>
            <person name="Tomko P."/>
            <person name="Gavelis G."/>
            <person name="Widhalm J.R."/>
            <person name="Wisecaver J.H."/>
        </authorList>
    </citation>
    <scope>NUCLEOTIDE SEQUENCE</scope>
    <source>
        <strain evidence="2">ECLA1</strain>
    </source>
</reference>
<comment type="caution">
    <text evidence="2">The sequence shown here is derived from an EMBL/GenBank/DDBJ whole genome shotgun (WGS) entry which is preliminary data.</text>
</comment>
<dbReference type="EMBL" id="JAWDGP010005743">
    <property type="protein sequence ID" value="KAK3752688.1"/>
    <property type="molecule type" value="Genomic_DNA"/>
</dbReference>
<dbReference type="AlphaFoldDB" id="A0AAE0YP57"/>
<evidence type="ECO:0000313" key="2">
    <source>
        <dbReference type="EMBL" id="KAK3752688.1"/>
    </source>
</evidence>
<keyword evidence="3" id="KW-1185">Reference proteome</keyword>
<feature type="region of interest" description="Disordered" evidence="1">
    <location>
        <begin position="1"/>
        <end position="20"/>
    </location>
</feature>
<dbReference type="Proteomes" id="UP001283361">
    <property type="component" value="Unassembled WGS sequence"/>
</dbReference>